<dbReference type="PANTHER" id="PTHR47018">
    <property type="entry name" value="CXC DOMAIN-CONTAINING PROTEIN-RELATED"/>
    <property type="match status" value="1"/>
</dbReference>
<organism evidence="1 2">
    <name type="scientific">Ceutorhynchus assimilis</name>
    <name type="common">cabbage seed weevil</name>
    <dbReference type="NCBI Taxonomy" id="467358"/>
    <lineage>
        <taxon>Eukaryota</taxon>
        <taxon>Metazoa</taxon>
        <taxon>Ecdysozoa</taxon>
        <taxon>Arthropoda</taxon>
        <taxon>Hexapoda</taxon>
        <taxon>Insecta</taxon>
        <taxon>Pterygota</taxon>
        <taxon>Neoptera</taxon>
        <taxon>Endopterygota</taxon>
        <taxon>Coleoptera</taxon>
        <taxon>Polyphaga</taxon>
        <taxon>Cucujiformia</taxon>
        <taxon>Curculionidae</taxon>
        <taxon>Ceutorhynchinae</taxon>
        <taxon>Ceutorhynchus</taxon>
    </lineage>
</organism>
<sequence>MEFCHLAAERAKEEGVVCPEILRKNIFTVAAIDNIDHNPSSTTSESSFHGTALSVFQLPNLQSHGEKRLLQTMFSTVQKSGRRSLPSLPDCFTVVPLSRNNLTNPDNSNVLWREGENWLSYVSGEFHSESPQSAVYKDVSWSAFHAAGTLERSPQQSIRAVLPLFDELSSSVSMLRHGMNLVHQLTVHLNEQQVPVLVADQPLYATCKLIQWNWPDLHRNFVVQKSGKPFSAKAIDQTHEQHNAEIKATGGANGLYQDLNTAQSNALSSRD</sequence>
<accession>A0A9N9MZC4</accession>
<dbReference type="AlphaFoldDB" id="A0A9N9MZC4"/>
<reference evidence="1" key="1">
    <citation type="submission" date="2022-01" db="EMBL/GenBank/DDBJ databases">
        <authorList>
            <person name="King R."/>
        </authorList>
    </citation>
    <scope>NUCLEOTIDE SEQUENCE</scope>
</reference>
<evidence type="ECO:0000313" key="2">
    <source>
        <dbReference type="Proteomes" id="UP001152799"/>
    </source>
</evidence>
<protein>
    <submittedName>
        <fullName evidence="1">Uncharacterized protein</fullName>
    </submittedName>
</protein>
<keyword evidence="2" id="KW-1185">Reference proteome</keyword>
<dbReference type="EMBL" id="OU892285">
    <property type="protein sequence ID" value="CAG9773762.1"/>
    <property type="molecule type" value="Genomic_DNA"/>
</dbReference>
<dbReference type="OrthoDB" id="6781068at2759"/>
<proteinExistence type="predicted"/>
<dbReference type="Proteomes" id="UP001152799">
    <property type="component" value="Chromosome 9"/>
</dbReference>
<gene>
    <name evidence="1" type="ORF">CEUTPL_LOCUS14148</name>
</gene>
<name>A0A9N9MZC4_9CUCU</name>
<evidence type="ECO:0000313" key="1">
    <source>
        <dbReference type="EMBL" id="CAG9773762.1"/>
    </source>
</evidence>